<dbReference type="InterPro" id="IPR014030">
    <property type="entry name" value="Ketoacyl_synth_N"/>
</dbReference>
<dbReference type="SMART" id="SM00823">
    <property type="entry name" value="PKS_PP"/>
    <property type="match status" value="1"/>
</dbReference>
<dbReference type="InterPro" id="IPR020841">
    <property type="entry name" value="PKS_Beta-ketoAc_synthase_dom"/>
</dbReference>
<name>A0A4R2JP73_9PSEU</name>
<comment type="cofactor">
    <cofactor evidence="1">
        <name>pantetheine 4'-phosphate</name>
        <dbReference type="ChEBI" id="CHEBI:47942"/>
    </cofactor>
</comment>
<dbReference type="OrthoDB" id="9778690at2"/>
<keyword evidence="2" id="KW-0596">Phosphopantetheine</keyword>
<evidence type="ECO:0000313" key="10">
    <source>
        <dbReference type="EMBL" id="TCO60797.1"/>
    </source>
</evidence>
<protein>
    <submittedName>
        <fullName evidence="10">Acyl transferase domain-containing protein</fullName>
    </submittedName>
</protein>
<dbReference type="SUPFAM" id="SSF47336">
    <property type="entry name" value="ACP-like"/>
    <property type="match status" value="1"/>
</dbReference>
<evidence type="ECO:0000256" key="2">
    <source>
        <dbReference type="ARBA" id="ARBA00022450"/>
    </source>
</evidence>
<evidence type="ECO:0000256" key="5">
    <source>
        <dbReference type="ARBA" id="ARBA00023194"/>
    </source>
</evidence>
<dbReference type="InterPro" id="IPR036291">
    <property type="entry name" value="NAD(P)-bd_dom_sf"/>
</dbReference>
<dbReference type="GO" id="GO:0004315">
    <property type="term" value="F:3-oxoacyl-[acyl-carrier-protein] synthase activity"/>
    <property type="evidence" value="ECO:0007669"/>
    <property type="project" value="InterPro"/>
</dbReference>
<keyword evidence="4 10" id="KW-0808">Transferase</keyword>
<dbReference type="Pfam" id="PF00550">
    <property type="entry name" value="PP-binding"/>
    <property type="match status" value="1"/>
</dbReference>
<evidence type="ECO:0000313" key="11">
    <source>
        <dbReference type="Proteomes" id="UP000295680"/>
    </source>
</evidence>
<dbReference type="Gene3D" id="3.40.50.720">
    <property type="entry name" value="NAD(P)-binding Rossmann-like Domain"/>
    <property type="match status" value="1"/>
</dbReference>
<dbReference type="CDD" id="cd00833">
    <property type="entry name" value="PKS"/>
    <property type="match status" value="1"/>
</dbReference>
<keyword evidence="7" id="KW-0012">Acyltransferase</keyword>
<keyword evidence="5" id="KW-0045">Antibiotic biosynthesis</keyword>
<dbReference type="EMBL" id="SLWS01000003">
    <property type="protein sequence ID" value="TCO60797.1"/>
    <property type="molecule type" value="Genomic_DNA"/>
</dbReference>
<gene>
    <name evidence="10" type="ORF">EV192_103372</name>
</gene>
<dbReference type="GO" id="GO:0031177">
    <property type="term" value="F:phosphopantetheine binding"/>
    <property type="evidence" value="ECO:0007669"/>
    <property type="project" value="InterPro"/>
</dbReference>
<dbReference type="InterPro" id="IPR057326">
    <property type="entry name" value="KR_dom"/>
</dbReference>
<sequence length="1355" mass="145885">MADQEKLVEYLKWVTADLHDTRQKLAEVEAAAGEPIAIVSMSCRYPGNVRTPDDLWRLVADGVDAVSPFPENRNWDTATLYDADPDKPGTCYTREGGFLYDGDQFDPAFFGISPREAQALDPQQRLLLETCWEAVERAGIVPATLRGSATGVFAGVMYDDYAARLYPSPPDGFEGYLGNGSASSVASGRVAYTLGLEGPAITVDTACSSSLVALHLASQSLRTGECTLALAGGVTFMATSGVFVEFARQRGLAPDGRCKSFAAAANGTGWAEGAGIVLLERLSDAQKAGHPVLAVIRGSAVNQDGASNGLTAPNGPSQQRLIKQALAAARLTADEVDAIEAHGTGTVLGDPIEAQALIATYGHNRTGEPAWLGSVKSNLGHTQAAAGVAGVIKMVQAIRHSHLPATLHIDEPSPHIDWSAGAVSLLAEPVPWPETGRPRRAAVSAFGISGTNAHMILEQAPEHAAVEQEASNRVLPLLVSAKDASALRAQASALGTWWRDRPDVSPDEVARSLAVERTHFEHRAAVIADNPDAFLHGLDALARDEPDATVVTERKTGGKLAFLFSGQGSQRPGMGQDLYAAFPAYAEAFDDVCRRFEPLLERPLQDLVFTAKGSEEAALLDRTDYTQAALFAVETALFRLVEEWGVRPDFVAGHSIGEVTAAHVAGVLKLDDACVLVAARGRLMGSVAAPGAMFSVRASEDEVRASLAGYQDRVAVAAVNSPQMTVISGDEDVVSEIAAGWKARGHRTRRLPVSHAFHSPHMAPILDEFRNTARTLSFSPPSIPIVSTLTGRLAGERLREPDYWAEQIRQPVRFADAIRTLRDQQVVRFLELGPDAVLSALTQECIQDATVIPLLHARRPERMTATTGIARLHASGHPVDWIRWFDRGQSVELPTYAFQRQRFWIDVPDRRISHTVDNRWLVHTLRLDENQRHAFEELLPAWQRSGGWLHRVVWTPVHTPSRSPGDWLVVTSDPTDETVTKIAEALGARIDTDVTTTKGLKGVVAIHADIQPTILDCPLWIITRGAVSTTPSDPPGDPSQAAIWDFGRMMAKHMPVGLLDLPMDFDPETAPRVAAALAGEPDQLALRDEGVFARRLSKASGTPDTHPWSTGPVLVTGATTPLGAEATRWLAVHGASELVLAVGPDEPSALTLVAELCDLGVRTRVVDYDAIPQVNAVVQATPDNDRVMAVDKLTTDLSAYALLSFKDGQAFRAALARRRNGLSISWEDTDRPEAKLAMSALAWFNGPETSLVVAEPTDGQPAPAEAAERLHQLPPEERLPYLRDLVRTHAAAVLGVPSADLADDVNLLDHGITSFAALELSTRLRQAGVELAPVAIFDHPTPDALARHLDTDEKE</sequence>
<dbReference type="InterPro" id="IPR015083">
    <property type="entry name" value="NorB/c/GfsB-D-like_docking"/>
</dbReference>
<dbReference type="InterPro" id="IPR032821">
    <property type="entry name" value="PKS_assoc"/>
</dbReference>
<organism evidence="10 11">
    <name type="scientific">Actinocrispum wychmicini</name>
    <dbReference type="NCBI Taxonomy" id="1213861"/>
    <lineage>
        <taxon>Bacteria</taxon>
        <taxon>Bacillati</taxon>
        <taxon>Actinomycetota</taxon>
        <taxon>Actinomycetes</taxon>
        <taxon>Pseudonocardiales</taxon>
        <taxon>Pseudonocardiaceae</taxon>
        <taxon>Actinocrispum</taxon>
    </lineage>
</organism>
<keyword evidence="3" id="KW-0597">Phosphoprotein</keyword>
<dbReference type="Pfam" id="PF00698">
    <property type="entry name" value="Acyl_transf_1"/>
    <property type="match status" value="1"/>
</dbReference>
<dbReference type="InterPro" id="IPR050091">
    <property type="entry name" value="PKS_NRPS_Biosynth_Enz"/>
</dbReference>
<dbReference type="SMART" id="SM00822">
    <property type="entry name" value="PKS_KR"/>
    <property type="match status" value="1"/>
</dbReference>
<dbReference type="Pfam" id="PF08990">
    <property type="entry name" value="Docking"/>
    <property type="match status" value="1"/>
</dbReference>
<evidence type="ECO:0000256" key="1">
    <source>
        <dbReference type="ARBA" id="ARBA00001957"/>
    </source>
</evidence>
<dbReference type="PANTHER" id="PTHR43775:SF51">
    <property type="entry name" value="INACTIVE PHENOLPHTHIOCEROL SYNTHESIS POLYKETIDE SYNTHASE TYPE I PKS1-RELATED"/>
    <property type="match status" value="1"/>
</dbReference>
<evidence type="ECO:0000256" key="7">
    <source>
        <dbReference type="ARBA" id="ARBA00023315"/>
    </source>
</evidence>
<proteinExistence type="predicted"/>
<dbReference type="InterPro" id="IPR014031">
    <property type="entry name" value="Ketoacyl_synth_C"/>
</dbReference>
<dbReference type="SUPFAM" id="SSF51735">
    <property type="entry name" value="NAD(P)-binding Rossmann-fold domains"/>
    <property type="match status" value="2"/>
</dbReference>
<dbReference type="GO" id="GO:0006633">
    <property type="term" value="P:fatty acid biosynthetic process"/>
    <property type="evidence" value="ECO:0007669"/>
    <property type="project" value="InterPro"/>
</dbReference>
<dbReference type="SUPFAM" id="SSF55048">
    <property type="entry name" value="Probable ACP-binding domain of malonyl-CoA ACP transacylase"/>
    <property type="match status" value="1"/>
</dbReference>
<dbReference type="SMART" id="SM00825">
    <property type="entry name" value="PKS_KS"/>
    <property type="match status" value="1"/>
</dbReference>
<dbReference type="InterPro" id="IPR016035">
    <property type="entry name" value="Acyl_Trfase/lysoPLipase"/>
</dbReference>
<dbReference type="Pfam" id="PF02801">
    <property type="entry name" value="Ketoacyl-synt_C"/>
    <property type="match status" value="1"/>
</dbReference>
<dbReference type="InterPro" id="IPR001227">
    <property type="entry name" value="Ac_transferase_dom_sf"/>
</dbReference>
<dbReference type="FunFam" id="3.40.47.10:FF:000019">
    <property type="entry name" value="Polyketide synthase type I"/>
    <property type="match status" value="1"/>
</dbReference>
<feature type="domain" description="Ketosynthase family 3 (KS3)" evidence="9">
    <location>
        <begin position="33"/>
        <end position="459"/>
    </location>
</feature>
<dbReference type="SMART" id="SM01294">
    <property type="entry name" value="PKS_PP_betabranch"/>
    <property type="match status" value="1"/>
</dbReference>
<keyword evidence="6" id="KW-0511">Multifunctional enzyme</keyword>
<accession>A0A4R2JP73</accession>
<dbReference type="InterPro" id="IPR009081">
    <property type="entry name" value="PP-bd_ACP"/>
</dbReference>
<keyword evidence="11" id="KW-1185">Reference proteome</keyword>
<dbReference type="SUPFAM" id="SSF52151">
    <property type="entry name" value="FabD/lysophospholipase-like"/>
    <property type="match status" value="1"/>
</dbReference>
<dbReference type="InterPro" id="IPR016036">
    <property type="entry name" value="Malonyl_transacylase_ACP-bd"/>
</dbReference>
<evidence type="ECO:0000259" key="8">
    <source>
        <dbReference type="PROSITE" id="PS50075"/>
    </source>
</evidence>
<dbReference type="InterPro" id="IPR014043">
    <property type="entry name" value="Acyl_transferase_dom"/>
</dbReference>
<dbReference type="Gene3D" id="3.40.47.10">
    <property type="match status" value="1"/>
</dbReference>
<dbReference type="InterPro" id="IPR020806">
    <property type="entry name" value="PKS_PP-bd"/>
</dbReference>
<evidence type="ECO:0000256" key="3">
    <source>
        <dbReference type="ARBA" id="ARBA00022553"/>
    </source>
</evidence>
<dbReference type="GO" id="GO:0033068">
    <property type="term" value="P:macrolide biosynthetic process"/>
    <property type="evidence" value="ECO:0007669"/>
    <property type="project" value="UniProtKB-ARBA"/>
</dbReference>
<dbReference type="InterPro" id="IPR013968">
    <property type="entry name" value="PKS_KR"/>
</dbReference>
<dbReference type="Pfam" id="PF16197">
    <property type="entry name" value="KAsynt_C_assoc"/>
    <property type="match status" value="1"/>
</dbReference>
<dbReference type="Pfam" id="PF08659">
    <property type="entry name" value="KR"/>
    <property type="match status" value="1"/>
</dbReference>
<feature type="domain" description="Carrier" evidence="8">
    <location>
        <begin position="1280"/>
        <end position="1353"/>
    </location>
</feature>
<dbReference type="SMART" id="SM00827">
    <property type="entry name" value="PKS_AT"/>
    <property type="match status" value="1"/>
</dbReference>
<dbReference type="Gene3D" id="3.40.366.10">
    <property type="entry name" value="Malonyl-Coenzyme A Acyl Carrier Protein, domain 2"/>
    <property type="match status" value="1"/>
</dbReference>
<reference evidence="10 11" key="1">
    <citation type="submission" date="2019-03" db="EMBL/GenBank/DDBJ databases">
        <title>Genomic Encyclopedia of Type Strains, Phase IV (KMG-IV): sequencing the most valuable type-strain genomes for metagenomic binning, comparative biology and taxonomic classification.</title>
        <authorList>
            <person name="Goeker M."/>
        </authorList>
    </citation>
    <scope>NUCLEOTIDE SEQUENCE [LARGE SCALE GENOMIC DNA]</scope>
    <source>
        <strain evidence="10 11">DSM 45934</strain>
    </source>
</reference>
<dbReference type="PROSITE" id="PS50075">
    <property type="entry name" value="CARRIER"/>
    <property type="match status" value="1"/>
</dbReference>
<dbReference type="GO" id="GO:0004312">
    <property type="term" value="F:fatty acid synthase activity"/>
    <property type="evidence" value="ECO:0007669"/>
    <property type="project" value="TreeGrafter"/>
</dbReference>
<dbReference type="Pfam" id="PF00109">
    <property type="entry name" value="ketoacyl-synt"/>
    <property type="match status" value="1"/>
</dbReference>
<evidence type="ECO:0000256" key="6">
    <source>
        <dbReference type="ARBA" id="ARBA00023268"/>
    </source>
</evidence>
<dbReference type="Gene3D" id="3.30.70.3290">
    <property type="match status" value="1"/>
</dbReference>
<dbReference type="FunFam" id="3.40.366.10:FF:000002">
    <property type="entry name" value="Probable polyketide synthase 2"/>
    <property type="match status" value="1"/>
</dbReference>
<evidence type="ECO:0000259" key="9">
    <source>
        <dbReference type="PROSITE" id="PS52004"/>
    </source>
</evidence>
<dbReference type="InterPro" id="IPR016039">
    <property type="entry name" value="Thiolase-like"/>
</dbReference>
<dbReference type="InterPro" id="IPR018201">
    <property type="entry name" value="Ketoacyl_synth_AS"/>
</dbReference>
<dbReference type="Proteomes" id="UP000295680">
    <property type="component" value="Unassembled WGS sequence"/>
</dbReference>
<comment type="caution">
    <text evidence="10">The sequence shown here is derived from an EMBL/GenBank/DDBJ whole genome shotgun (WGS) entry which is preliminary data.</text>
</comment>
<dbReference type="PANTHER" id="PTHR43775">
    <property type="entry name" value="FATTY ACID SYNTHASE"/>
    <property type="match status" value="1"/>
</dbReference>
<dbReference type="PROSITE" id="PS00606">
    <property type="entry name" value="KS3_1"/>
    <property type="match status" value="1"/>
</dbReference>
<dbReference type="PROSITE" id="PS52004">
    <property type="entry name" value="KS3_2"/>
    <property type="match status" value="1"/>
</dbReference>
<evidence type="ECO:0000256" key="4">
    <source>
        <dbReference type="ARBA" id="ARBA00022679"/>
    </source>
</evidence>
<dbReference type="Gene3D" id="1.10.1200.10">
    <property type="entry name" value="ACP-like"/>
    <property type="match status" value="1"/>
</dbReference>
<dbReference type="InterPro" id="IPR036736">
    <property type="entry name" value="ACP-like_sf"/>
</dbReference>
<dbReference type="SUPFAM" id="SSF53901">
    <property type="entry name" value="Thiolase-like"/>
    <property type="match status" value="1"/>
</dbReference>